<dbReference type="InterPro" id="IPR047650">
    <property type="entry name" value="Transpos_IS110"/>
</dbReference>
<feature type="domain" description="Transposase IS110-like N-terminal" evidence="1">
    <location>
        <begin position="13"/>
        <end position="161"/>
    </location>
</feature>
<gene>
    <name evidence="3" type="ORF">BDD43_2147</name>
</gene>
<sequence>MAIDKPKKYSYFIGIDVSRNELDFAVQQGGIYLYHKEIGNQAASITELVNEFKNLPKFIMSRAVFCMESTGIYCNIVIAVLKKFKANIVQESPLHIRNSLGNIRGKNDKVDAMRIAAYAYRHRDELRLWVPKRKVVQQLADLSALRVRLMTTQVALKNPLLEQKDFLKKGAASETYNLCKRSLTSIALDIDSLEKHISALIAEDEHLKRLFDIVTSVTCIGLITALQMIIHTNEFKDISTAKKFACYAGVAPFKNESGGFLQRARVSHIANKRMKSLLHICAVGALRYDKDIKIYYERKIAEGKPKMSVINAVRVKLINRVFTCVHQNRLYQKDYKSVDV</sequence>
<dbReference type="PANTHER" id="PTHR33055:SF3">
    <property type="entry name" value="PUTATIVE TRANSPOSASE FOR IS117-RELATED"/>
    <property type="match status" value="1"/>
</dbReference>
<proteinExistence type="predicted"/>
<feature type="domain" description="Transposase IS116/IS110/IS902 C-terminal" evidence="2">
    <location>
        <begin position="213"/>
        <end position="297"/>
    </location>
</feature>
<dbReference type="GO" id="GO:0004803">
    <property type="term" value="F:transposase activity"/>
    <property type="evidence" value="ECO:0007669"/>
    <property type="project" value="InterPro"/>
</dbReference>
<dbReference type="PANTHER" id="PTHR33055">
    <property type="entry name" value="TRANSPOSASE FOR INSERTION SEQUENCE ELEMENT IS1111A"/>
    <property type="match status" value="1"/>
</dbReference>
<name>A0A495J101_9SPHI</name>
<dbReference type="Pfam" id="PF01548">
    <property type="entry name" value="DEDD_Tnp_IS110"/>
    <property type="match status" value="1"/>
</dbReference>
<evidence type="ECO:0000313" key="3">
    <source>
        <dbReference type="EMBL" id="RKR81984.1"/>
    </source>
</evidence>
<dbReference type="NCBIfam" id="NF033542">
    <property type="entry name" value="transpos_IS110"/>
    <property type="match status" value="1"/>
</dbReference>
<protein>
    <submittedName>
        <fullName evidence="3">Transposase</fullName>
    </submittedName>
</protein>
<dbReference type="EMBL" id="RBKU01000001">
    <property type="protein sequence ID" value="RKR81984.1"/>
    <property type="molecule type" value="Genomic_DNA"/>
</dbReference>
<dbReference type="Proteomes" id="UP000268007">
    <property type="component" value="Unassembled WGS sequence"/>
</dbReference>
<reference evidence="3 4" key="1">
    <citation type="submission" date="2018-10" db="EMBL/GenBank/DDBJ databases">
        <title>Genomic Encyclopedia of Archaeal and Bacterial Type Strains, Phase II (KMG-II): from individual species to whole genera.</title>
        <authorList>
            <person name="Goeker M."/>
        </authorList>
    </citation>
    <scope>NUCLEOTIDE SEQUENCE [LARGE SCALE GENOMIC DNA]</scope>
    <source>
        <strain evidence="3 4">DSM 18602</strain>
    </source>
</reference>
<evidence type="ECO:0000259" key="1">
    <source>
        <dbReference type="Pfam" id="PF01548"/>
    </source>
</evidence>
<dbReference type="RefSeq" id="WP_121197631.1">
    <property type="nucleotide sequence ID" value="NZ_RBKU01000001.1"/>
</dbReference>
<evidence type="ECO:0000259" key="2">
    <source>
        <dbReference type="Pfam" id="PF02371"/>
    </source>
</evidence>
<accession>A0A495J101</accession>
<dbReference type="InterPro" id="IPR002525">
    <property type="entry name" value="Transp_IS110-like_N"/>
</dbReference>
<comment type="caution">
    <text evidence="3">The sequence shown here is derived from an EMBL/GenBank/DDBJ whole genome shotgun (WGS) entry which is preliminary data.</text>
</comment>
<dbReference type="InterPro" id="IPR003346">
    <property type="entry name" value="Transposase_20"/>
</dbReference>
<evidence type="ECO:0000313" key="4">
    <source>
        <dbReference type="Proteomes" id="UP000268007"/>
    </source>
</evidence>
<dbReference type="GO" id="GO:0003677">
    <property type="term" value="F:DNA binding"/>
    <property type="evidence" value="ECO:0007669"/>
    <property type="project" value="InterPro"/>
</dbReference>
<organism evidence="3 4">
    <name type="scientific">Mucilaginibacter gracilis</name>
    <dbReference type="NCBI Taxonomy" id="423350"/>
    <lineage>
        <taxon>Bacteria</taxon>
        <taxon>Pseudomonadati</taxon>
        <taxon>Bacteroidota</taxon>
        <taxon>Sphingobacteriia</taxon>
        <taxon>Sphingobacteriales</taxon>
        <taxon>Sphingobacteriaceae</taxon>
        <taxon>Mucilaginibacter</taxon>
    </lineage>
</organism>
<dbReference type="AlphaFoldDB" id="A0A495J101"/>
<dbReference type="OrthoDB" id="964423at2"/>
<dbReference type="Pfam" id="PF02371">
    <property type="entry name" value="Transposase_20"/>
    <property type="match status" value="1"/>
</dbReference>
<keyword evidence="4" id="KW-1185">Reference proteome</keyword>
<dbReference type="GO" id="GO:0006313">
    <property type="term" value="P:DNA transposition"/>
    <property type="evidence" value="ECO:0007669"/>
    <property type="project" value="InterPro"/>
</dbReference>